<dbReference type="GO" id="GO:0016747">
    <property type="term" value="F:acyltransferase activity, transferring groups other than amino-acyl groups"/>
    <property type="evidence" value="ECO:0007669"/>
    <property type="project" value="InterPro"/>
</dbReference>
<comment type="caution">
    <text evidence="4">The sequence shown here is derived from an EMBL/GenBank/DDBJ whole genome shotgun (WGS) entry which is preliminary data.</text>
</comment>
<proteinExistence type="predicted"/>
<dbReference type="PROSITE" id="PS51186">
    <property type="entry name" value="GNAT"/>
    <property type="match status" value="1"/>
</dbReference>
<keyword evidence="1 4" id="KW-0808">Transferase</keyword>
<organism evidence="4 5">
    <name type="scientific">Vespertiliibacter pulmonis</name>
    <dbReference type="NCBI Taxonomy" id="1443036"/>
    <lineage>
        <taxon>Bacteria</taxon>
        <taxon>Pseudomonadati</taxon>
        <taxon>Pseudomonadota</taxon>
        <taxon>Gammaproteobacteria</taxon>
        <taxon>Pasteurellales</taxon>
        <taxon>Pasteurellaceae</taxon>
        <taxon>Vespertiliibacter</taxon>
    </lineage>
</organism>
<dbReference type="PANTHER" id="PTHR43420">
    <property type="entry name" value="ACETYLTRANSFERASE"/>
    <property type="match status" value="1"/>
</dbReference>
<gene>
    <name evidence="4" type="ORF">EDC46_1312</name>
</gene>
<dbReference type="CDD" id="cd04301">
    <property type="entry name" value="NAT_SF"/>
    <property type="match status" value="1"/>
</dbReference>
<sequence length="238" mass="27876">MKIERNQWESNFFGREIYNVNPQQNLFENDVNLNSTLPQGLLQAKVTTADWQAIHYLQQQQFQLVETEITFRLDLAKISVDRTACNCRFVTGRDLSQLHWVCEQFSQTRFRQPYFSLQENQRFYQQWLENAVVGVFDDACLLIVENEIPKGIVSLRLTKRAVQIGLLAVSPEFQGKGIGKKLLNSVVVFLQEKYSDQAEKIDFLLISTQLSNQRAMRLYQSFGAMLWHSAYWFYREIA</sequence>
<evidence type="ECO:0000313" key="4">
    <source>
        <dbReference type="EMBL" id="RPE83615.1"/>
    </source>
</evidence>
<evidence type="ECO:0000259" key="3">
    <source>
        <dbReference type="PROSITE" id="PS51186"/>
    </source>
</evidence>
<keyword evidence="2 4" id="KW-0012">Acyltransferase</keyword>
<evidence type="ECO:0000313" key="5">
    <source>
        <dbReference type="Proteomes" id="UP000281691"/>
    </source>
</evidence>
<dbReference type="InterPro" id="IPR016181">
    <property type="entry name" value="Acyl_CoA_acyltransferase"/>
</dbReference>
<dbReference type="Proteomes" id="UP000281691">
    <property type="component" value="Unassembled WGS sequence"/>
</dbReference>
<dbReference type="Gene3D" id="3.40.630.30">
    <property type="match status" value="1"/>
</dbReference>
<dbReference type="EMBL" id="RKQP01000003">
    <property type="protein sequence ID" value="RPE83615.1"/>
    <property type="molecule type" value="Genomic_DNA"/>
</dbReference>
<dbReference type="InterPro" id="IPR050680">
    <property type="entry name" value="YpeA/RimI_acetyltransf"/>
</dbReference>
<evidence type="ECO:0000256" key="2">
    <source>
        <dbReference type="ARBA" id="ARBA00023315"/>
    </source>
</evidence>
<dbReference type="InterPro" id="IPR000182">
    <property type="entry name" value="GNAT_dom"/>
</dbReference>
<feature type="domain" description="N-acetyltransferase" evidence="3">
    <location>
        <begin position="90"/>
        <end position="238"/>
    </location>
</feature>
<protein>
    <submittedName>
        <fullName evidence="4">dTDP-4-amino-4,6-dideoxy-D-galactose acyltransferase</fullName>
    </submittedName>
</protein>
<dbReference type="Pfam" id="PF00583">
    <property type="entry name" value="Acetyltransf_1"/>
    <property type="match status" value="1"/>
</dbReference>
<dbReference type="SUPFAM" id="SSF55729">
    <property type="entry name" value="Acyl-CoA N-acyltransferases (Nat)"/>
    <property type="match status" value="1"/>
</dbReference>
<reference evidence="4 5" key="1">
    <citation type="submission" date="2018-11" db="EMBL/GenBank/DDBJ databases">
        <title>Genomic Encyclopedia of Type Strains, Phase IV (KMG-IV): sequencing the most valuable type-strain genomes for metagenomic binning, comparative biology and taxonomic classification.</title>
        <authorList>
            <person name="Goeker M."/>
        </authorList>
    </citation>
    <scope>NUCLEOTIDE SEQUENCE [LARGE SCALE GENOMIC DNA]</scope>
    <source>
        <strain evidence="4 5">DSM 27238</strain>
    </source>
</reference>
<dbReference type="RefSeq" id="WP_170152439.1">
    <property type="nucleotide sequence ID" value="NZ_CP016615.1"/>
</dbReference>
<dbReference type="AlphaFoldDB" id="A0A3N4VQL6"/>
<keyword evidence="5" id="KW-1185">Reference proteome</keyword>
<evidence type="ECO:0000256" key="1">
    <source>
        <dbReference type="ARBA" id="ARBA00022679"/>
    </source>
</evidence>
<name>A0A3N4VQL6_9PAST</name>
<accession>A0A3N4VQL6</accession>